<proteinExistence type="predicted"/>
<keyword evidence="1" id="KW-0732">Signal</keyword>
<evidence type="ECO:0000313" key="2">
    <source>
        <dbReference type="EMBL" id="KAJ2007635.1"/>
    </source>
</evidence>
<name>A0A9W8BGC3_9FUNG</name>
<dbReference type="Proteomes" id="UP001150907">
    <property type="component" value="Unassembled WGS sequence"/>
</dbReference>
<organism evidence="2 3">
    <name type="scientific">Coemansia thaxteri</name>
    <dbReference type="NCBI Taxonomy" id="2663907"/>
    <lineage>
        <taxon>Eukaryota</taxon>
        <taxon>Fungi</taxon>
        <taxon>Fungi incertae sedis</taxon>
        <taxon>Zoopagomycota</taxon>
        <taxon>Kickxellomycotina</taxon>
        <taxon>Kickxellomycetes</taxon>
        <taxon>Kickxellales</taxon>
        <taxon>Kickxellaceae</taxon>
        <taxon>Coemansia</taxon>
    </lineage>
</organism>
<dbReference type="EMBL" id="JANBQF010000021">
    <property type="protein sequence ID" value="KAJ2007635.1"/>
    <property type="molecule type" value="Genomic_DNA"/>
</dbReference>
<feature type="signal peptide" evidence="1">
    <location>
        <begin position="1"/>
        <end position="22"/>
    </location>
</feature>
<feature type="chain" id="PRO_5040729817" evidence="1">
    <location>
        <begin position="23"/>
        <end position="148"/>
    </location>
</feature>
<dbReference type="AlphaFoldDB" id="A0A9W8BGC3"/>
<dbReference type="OrthoDB" id="5520255at2759"/>
<evidence type="ECO:0000256" key="1">
    <source>
        <dbReference type="SAM" id="SignalP"/>
    </source>
</evidence>
<accession>A0A9W8BGC3</accession>
<gene>
    <name evidence="2" type="ORF">H4R26_000655</name>
</gene>
<keyword evidence="3" id="KW-1185">Reference proteome</keyword>
<evidence type="ECO:0000313" key="3">
    <source>
        <dbReference type="Proteomes" id="UP001150907"/>
    </source>
</evidence>
<sequence length="148" mass="15212">MLFSSAARTLIAGIVLMGGVSGQEGVPTDNDEAAVAVAGVFPRANHASATSKNAIDEFVATYSDRDVASVIQSLVKEQNSLLSKHPQLQSQLYSIENEFVHGINNDNAMAHFSTLSSKLEKLSGGVPGAKPAAVAAGAAAALAIVAMF</sequence>
<comment type="caution">
    <text evidence="2">The sequence shown here is derived from an EMBL/GenBank/DDBJ whole genome shotgun (WGS) entry which is preliminary data.</text>
</comment>
<protein>
    <submittedName>
        <fullName evidence="2">Uncharacterized protein</fullName>
    </submittedName>
</protein>
<reference evidence="2" key="1">
    <citation type="submission" date="2022-07" db="EMBL/GenBank/DDBJ databases">
        <title>Phylogenomic reconstructions and comparative analyses of Kickxellomycotina fungi.</title>
        <authorList>
            <person name="Reynolds N.K."/>
            <person name="Stajich J.E."/>
            <person name="Barry K."/>
            <person name="Grigoriev I.V."/>
            <person name="Crous P."/>
            <person name="Smith M.E."/>
        </authorList>
    </citation>
    <scope>NUCLEOTIDE SEQUENCE</scope>
    <source>
        <strain evidence="2">IMI 214461</strain>
    </source>
</reference>